<accession>A0A643FIP4</accession>
<organism evidence="3 4">
    <name type="scientific">Ideonella dechloratans</name>
    <dbReference type="NCBI Taxonomy" id="36863"/>
    <lineage>
        <taxon>Bacteria</taxon>
        <taxon>Pseudomonadati</taxon>
        <taxon>Pseudomonadota</taxon>
        <taxon>Betaproteobacteria</taxon>
        <taxon>Burkholderiales</taxon>
        <taxon>Sphaerotilaceae</taxon>
        <taxon>Ideonella</taxon>
    </lineage>
</organism>
<feature type="region of interest" description="Disordered" evidence="1">
    <location>
        <begin position="38"/>
        <end position="66"/>
    </location>
</feature>
<feature type="compositionally biased region" description="Low complexity" evidence="1">
    <location>
        <begin position="41"/>
        <end position="53"/>
    </location>
</feature>
<name>A0A643FIP4_IDEDE</name>
<feature type="chain" id="PRO_5025018762" evidence="2">
    <location>
        <begin position="32"/>
        <end position="462"/>
    </location>
</feature>
<feature type="signal peptide" evidence="2">
    <location>
        <begin position="1"/>
        <end position="31"/>
    </location>
</feature>
<keyword evidence="2" id="KW-0732">Signal</keyword>
<keyword evidence="4" id="KW-1185">Reference proteome</keyword>
<comment type="caution">
    <text evidence="3">The sequence shown here is derived from an EMBL/GenBank/DDBJ whole genome shotgun (WGS) entry which is preliminary data.</text>
</comment>
<reference evidence="3 4" key="1">
    <citation type="submission" date="2019-09" db="EMBL/GenBank/DDBJ databases">
        <title>Draft genome sequences of 48 bacterial type strains from the CCUG.</title>
        <authorList>
            <person name="Tunovic T."/>
            <person name="Pineiro-Iglesias B."/>
            <person name="Unosson C."/>
            <person name="Inganas E."/>
            <person name="Ohlen M."/>
            <person name="Cardew S."/>
            <person name="Jensie-Markopoulos S."/>
            <person name="Salva-Serra F."/>
            <person name="Jaen-Luchoro D."/>
            <person name="Karlsson R."/>
            <person name="Svensson-Stadler L."/>
            <person name="Chun J."/>
            <person name="Moore E."/>
        </authorList>
    </citation>
    <scope>NUCLEOTIDE SEQUENCE [LARGE SCALE GENOMIC DNA]</scope>
    <source>
        <strain evidence="3 4">CCUG 30977</strain>
    </source>
</reference>
<dbReference type="AlphaFoldDB" id="A0A643FIP4"/>
<dbReference type="Proteomes" id="UP000430120">
    <property type="component" value="Unassembled WGS sequence"/>
</dbReference>
<evidence type="ECO:0000313" key="3">
    <source>
        <dbReference type="EMBL" id="KAB0584570.1"/>
    </source>
</evidence>
<dbReference type="RefSeq" id="WP_151122510.1">
    <property type="nucleotide sequence ID" value="NZ_CP088081.1"/>
</dbReference>
<proteinExistence type="predicted"/>
<evidence type="ECO:0000256" key="2">
    <source>
        <dbReference type="SAM" id="SignalP"/>
    </source>
</evidence>
<protein>
    <submittedName>
        <fullName evidence="3">Uncharacterized protein</fullName>
    </submittedName>
</protein>
<dbReference type="OrthoDB" id="9179607at2"/>
<evidence type="ECO:0000313" key="4">
    <source>
        <dbReference type="Proteomes" id="UP000430120"/>
    </source>
</evidence>
<sequence length="462" mass="46710">MQRPLLSLTSGRLPRARLLSTFAAAALLAMAGCGGGGGSSAGTSSGGTEQPTGNTGGSSSGGTTTAPALTLGNDSFLFAPDASTTRASLDSVGGGTALFARWDPNNPQTALKPGMKVMFFGAGQGCAFGTEGPLTALTDSALSSVASLTGMSATATAGMHWTPSGAATGCADSAQTQAGTSSVFVNAAASAGGVAMLTTSGVQADGTTPFLGPYGAAGQDGNGANTGILGTFVNFRQVWSASDPVQPWTGTASARLRSVQSVGSVQTNAGAGETTQAKQQMMATFLNLACVNEVKANGKPCQIQYLLNTSIVRSGVSDWSTVAWFQNGGLSFDPAQGSIPVIDGPIKAAGSQTVDQETGLSLFTSQGQATQHGTFANQAFDVTISFDQLLNVVRMVTAKANGVSVASVTDAQLAAEWGSGWQNRSQWILLSADVGQEVYNPNNTRRVEIGGGFRQLFAGTQP</sequence>
<gene>
    <name evidence="3" type="ORF">F7Q92_03400</name>
</gene>
<dbReference type="EMBL" id="VZPB01000005">
    <property type="protein sequence ID" value="KAB0584570.1"/>
    <property type="molecule type" value="Genomic_DNA"/>
</dbReference>
<evidence type="ECO:0000256" key="1">
    <source>
        <dbReference type="SAM" id="MobiDB-lite"/>
    </source>
</evidence>
<dbReference type="PROSITE" id="PS51257">
    <property type="entry name" value="PROKAR_LIPOPROTEIN"/>
    <property type="match status" value="1"/>
</dbReference>